<evidence type="ECO:0000256" key="1">
    <source>
        <dbReference type="ARBA" id="ARBA00004442"/>
    </source>
</evidence>
<name>S3UYX3_9LEPT</name>
<dbReference type="Pfam" id="PF02321">
    <property type="entry name" value="OEP"/>
    <property type="match status" value="1"/>
</dbReference>
<dbReference type="PANTHER" id="PTHR30026">
    <property type="entry name" value="OUTER MEMBRANE PROTEIN TOLC"/>
    <property type="match status" value="1"/>
</dbReference>
<reference evidence="9" key="1">
    <citation type="submission" date="2013-04" db="EMBL/GenBank/DDBJ databases">
        <authorList>
            <person name="Harkins D.M."/>
            <person name="Durkin A.S."/>
            <person name="Selengut J.D."/>
            <person name="Sanka R."/>
            <person name="DePew J."/>
            <person name="Purushe J."/>
            <person name="Ahmed A."/>
            <person name="van der Linden H."/>
            <person name="Goris M.G.A."/>
            <person name="Hartskeerl R.A."/>
            <person name="Vinetz J.M."/>
            <person name="Sutton G.G."/>
            <person name="Nelson W.C."/>
            <person name="Fouts D.E."/>
        </authorList>
    </citation>
    <scope>NUCLEOTIDE SEQUENCE [LARGE SCALE GENOMIC DNA]</scope>
    <source>
        <strain evidence="9">BUT 6</strain>
    </source>
</reference>
<evidence type="ECO:0000256" key="4">
    <source>
        <dbReference type="ARBA" id="ARBA00022452"/>
    </source>
</evidence>
<dbReference type="Proteomes" id="UP000014540">
    <property type="component" value="Unassembled WGS sequence"/>
</dbReference>
<comment type="subcellular location">
    <subcellularLocation>
        <location evidence="1">Cell outer membrane</location>
    </subcellularLocation>
</comment>
<keyword evidence="5 8" id="KW-0812">Transmembrane</keyword>
<protein>
    <submittedName>
        <fullName evidence="9">Outer membrane efflux protein</fullName>
    </submittedName>
</protein>
<dbReference type="InterPro" id="IPR003423">
    <property type="entry name" value="OMP_efflux"/>
</dbReference>
<dbReference type="InterPro" id="IPR051906">
    <property type="entry name" value="TolC-like"/>
</dbReference>
<dbReference type="AlphaFoldDB" id="S3UYX3"/>
<keyword evidence="10" id="KW-1185">Reference proteome</keyword>
<dbReference type="OrthoDB" id="343152at2"/>
<keyword evidence="8" id="KW-1133">Transmembrane helix</keyword>
<keyword evidence="6 8" id="KW-0472">Membrane</keyword>
<dbReference type="GO" id="GO:0009279">
    <property type="term" value="C:cell outer membrane"/>
    <property type="evidence" value="ECO:0007669"/>
    <property type="project" value="UniProtKB-SubCell"/>
</dbReference>
<gene>
    <name evidence="9" type="ORF">LEP1GSC058_2856</name>
</gene>
<dbReference type="Gene3D" id="1.20.1600.10">
    <property type="entry name" value="Outer membrane efflux proteins (OEP)"/>
    <property type="match status" value="1"/>
</dbReference>
<dbReference type="SUPFAM" id="SSF56954">
    <property type="entry name" value="Outer membrane efflux proteins (OEP)"/>
    <property type="match status" value="1"/>
</dbReference>
<keyword evidence="4" id="KW-1134">Transmembrane beta strand</keyword>
<dbReference type="GO" id="GO:0015562">
    <property type="term" value="F:efflux transmembrane transporter activity"/>
    <property type="evidence" value="ECO:0007669"/>
    <property type="project" value="InterPro"/>
</dbReference>
<organism evidence="9 10">
    <name type="scientific">Leptospira fainei serovar Hurstbridge str. BUT 6</name>
    <dbReference type="NCBI Taxonomy" id="1193011"/>
    <lineage>
        <taxon>Bacteria</taxon>
        <taxon>Pseudomonadati</taxon>
        <taxon>Spirochaetota</taxon>
        <taxon>Spirochaetia</taxon>
        <taxon>Leptospirales</taxon>
        <taxon>Leptospiraceae</taxon>
        <taxon>Leptospira</taxon>
    </lineage>
</organism>
<evidence type="ECO:0000256" key="3">
    <source>
        <dbReference type="ARBA" id="ARBA00022448"/>
    </source>
</evidence>
<comment type="caution">
    <text evidence="9">The sequence shown here is derived from an EMBL/GenBank/DDBJ whole genome shotgun (WGS) entry which is preliminary data.</text>
</comment>
<sequence length="542" mass="61050">MAGFIRKRLVAKAKVATASIDLRRTISFIGSKFLLLIIALIILFRPQSIDPQSLKTYGSRTKIPLSLDRAILIGTTNNVLLRTLESKKEITKLVITEKWREFLPKVGVQYMGLRNTNVGSLDNLYNDVRLTVQQLVFDGGEAGLQVEIARLNETLNEQDFKINAAKLKLDIQKAYLKSLAAKGKILLGRKSVEKMEEALKKAKAEFTQGLISKIQLTEVSNKVKQSQFTFLKYKNEYNQSILDLKQILSLDFHIDLELEENLFTDFIIDVPRFDTEEAVIKAINTREDIKKSQVIVKRLKNEKKIADNYWIPKVYLGGYAGKNGNDFPLKHEIYGVNFNLVLPLGSNVVQSNGNLGVQKDGTGIQTYPGFGNQTVGPGINGYESSRIQFFDNLSYSRKILEGEVQLTEALMNYKNLENQVGLEVQKSLDKVTESWEMMKIANSSVLLNWETLKISNAKLSAGQFRKEENLSSELEFLKSQQELTDSLVGYIISCYEMSFAANIDLNNKKIIRYEKGKGNSLIAALLFNRDPKSAAAMESSVP</sequence>
<evidence type="ECO:0000313" key="10">
    <source>
        <dbReference type="Proteomes" id="UP000014540"/>
    </source>
</evidence>
<feature type="transmembrane region" description="Helical" evidence="8">
    <location>
        <begin position="26"/>
        <end position="44"/>
    </location>
</feature>
<dbReference type="GO" id="GO:1990281">
    <property type="term" value="C:efflux pump complex"/>
    <property type="evidence" value="ECO:0007669"/>
    <property type="project" value="TreeGrafter"/>
</dbReference>
<evidence type="ECO:0000256" key="2">
    <source>
        <dbReference type="ARBA" id="ARBA00007613"/>
    </source>
</evidence>
<keyword evidence="3" id="KW-0813">Transport</keyword>
<evidence type="ECO:0000256" key="8">
    <source>
        <dbReference type="SAM" id="Phobius"/>
    </source>
</evidence>
<dbReference type="RefSeq" id="WP_016550003.1">
    <property type="nucleotide sequence ID" value="NZ_AKWZ02000010.1"/>
</dbReference>
<evidence type="ECO:0000256" key="6">
    <source>
        <dbReference type="ARBA" id="ARBA00023136"/>
    </source>
</evidence>
<dbReference type="EMBL" id="AKWZ02000010">
    <property type="protein sequence ID" value="EPG73524.1"/>
    <property type="molecule type" value="Genomic_DNA"/>
</dbReference>
<evidence type="ECO:0000256" key="5">
    <source>
        <dbReference type="ARBA" id="ARBA00022692"/>
    </source>
</evidence>
<evidence type="ECO:0000256" key="7">
    <source>
        <dbReference type="ARBA" id="ARBA00023237"/>
    </source>
</evidence>
<dbReference type="STRING" id="1193011.LEP1GSC058_2856"/>
<proteinExistence type="inferred from homology"/>
<evidence type="ECO:0000313" key="9">
    <source>
        <dbReference type="EMBL" id="EPG73524.1"/>
    </source>
</evidence>
<accession>S3UYX3</accession>
<dbReference type="PANTHER" id="PTHR30026:SF20">
    <property type="entry name" value="OUTER MEMBRANE PROTEIN TOLC"/>
    <property type="match status" value="1"/>
</dbReference>
<comment type="similarity">
    <text evidence="2">Belongs to the outer membrane factor (OMF) (TC 1.B.17) family.</text>
</comment>
<keyword evidence="7" id="KW-0998">Cell outer membrane</keyword>
<dbReference type="GO" id="GO:0015288">
    <property type="term" value="F:porin activity"/>
    <property type="evidence" value="ECO:0007669"/>
    <property type="project" value="TreeGrafter"/>
</dbReference>